<evidence type="ECO:0000313" key="2">
    <source>
        <dbReference type="Proteomes" id="UP000237798"/>
    </source>
</evidence>
<name>A0A2T0BNQ8_9CLOT</name>
<sequence>MLKIIRIGLSKIQKRKLVVDYVKENNIKKVFCFYFKSFKPSYNVSCEIEYIEYADIEMYKYFYRLLEEIDDTSLIVMDGCLRTQNRSELIYNCAHHYLNQTEHHIIFELFPIIDTKEDFMILLDFDHPNKYKGRSFDYIYLQQEDVKIRPYKVKMNVINVPITDKEKQKYEKKKEYLFDNLGNKEPDTIPRNLQLLVGNFKKKAIEQDKAYVARNKRFKLNNVLSYKDINSKSNYIVIDTHYRRLNMNDFIKVSGMHTIKYLATLLPIDDYIITEFSKWKARLESIYAQASLYK</sequence>
<dbReference type="EMBL" id="PVXP01000015">
    <property type="protein sequence ID" value="PRR85511.1"/>
    <property type="molecule type" value="Genomic_DNA"/>
</dbReference>
<dbReference type="AlphaFoldDB" id="A0A2T0BNQ8"/>
<protein>
    <submittedName>
        <fullName evidence="1">Uncharacterized protein</fullName>
    </submittedName>
</protein>
<dbReference type="RefSeq" id="WP_207655955.1">
    <property type="nucleotide sequence ID" value="NZ_PVXP01000015.1"/>
</dbReference>
<evidence type="ECO:0000313" key="1">
    <source>
        <dbReference type="EMBL" id="PRR85511.1"/>
    </source>
</evidence>
<organism evidence="1 2">
    <name type="scientific">Clostridium luticellarii</name>
    <dbReference type="NCBI Taxonomy" id="1691940"/>
    <lineage>
        <taxon>Bacteria</taxon>
        <taxon>Bacillati</taxon>
        <taxon>Bacillota</taxon>
        <taxon>Clostridia</taxon>
        <taxon>Eubacteriales</taxon>
        <taxon>Clostridiaceae</taxon>
        <taxon>Clostridium</taxon>
    </lineage>
</organism>
<keyword evidence="2" id="KW-1185">Reference proteome</keyword>
<gene>
    <name evidence="1" type="ORF">CLLU_14320</name>
</gene>
<comment type="caution">
    <text evidence="1">The sequence shown here is derived from an EMBL/GenBank/DDBJ whole genome shotgun (WGS) entry which is preliminary data.</text>
</comment>
<proteinExistence type="predicted"/>
<dbReference type="Proteomes" id="UP000237798">
    <property type="component" value="Unassembled WGS sequence"/>
</dbReference>
<reference evidence="1 2" key="1">
    <citation type="submission" date="2018-03" db="EMBL/GenBank/DDBJ databases">
        <title>Genome sequence of Clostridium luticellarii DSM 29923.</title>
        <authorList>
            <person name="Poehlein A."/>
            <person name="Daniel R."/>
        </authorList>
    </citation>
    <scope>NUCLEOTIDE SEQUENCE [LARGE SCALE GENOMIC DNA]</scope>
    <source>
        <strain evidence="1 2">DSM 29923</strain>
    </source>
</reference>
<accession>A0A2T0BNQ8</accession>